<comment type="similarity">
    <text evidence="1 2">Belongs to the small heat shock protein (HSP20) family.</text>
</comment>
<proteinExistence type="inferred from homology"/>
<gene>
    <name evidence="4" type="ORF">SAMN02746065_13610</name>
</gene>
<reference evidence="4 5" key="1">
    <citation type="submission" date="2017-04" db="EMBL/GenBank/DDBJ databases">
        <authorList>
            <person name="Afonso C.L."/>
            <person name="Miller P.J."/>
            <person name="Scott M.A."/>
            <person name="Spackman E."/>
            <person name="Goraichik I."/>
            <person name="Dimitrov K.M."/>
            <person name="Suarez D.L."/>
            <person name="Swayne D.E."/>
        </authorList>
    </citation>
    <scope>NUCLEOTIDE SEQUENCE [LARGE SCALE GENOMIC DNA]</scope>
    <source>
        <strain evidence="4 5">DSM 3385</strain>
    </source>
</reference>
<dbReference type="STRING" id="1121400.SAMN02746065_13610"/>
<dbReference type="EMBL" id="FWXY01000036">
    <property type="protein sequence ID" value="SMD10980.1"/>
    <property type="molecule type" value="Genomic_DNA"/>
</dbReference>
<feature type="domain" description="SHSP" evidence="3">
    <location>
        <begin position="39"/>
        <end position="148"/>
    </location>
</feature>
<sequence length="148" mass="16680">MFTRWSDIDRMFGVMDLMRGNFDRLSNEFYRSRGNTSSWVLSDGIPRTNLYDKGDSFAICAEVPGFAKEDLNIRLQGNYLEISGKRKSDLPEGYSIHRSERGTFDFSRSMTLPTEVDSSKVEAALKDGILTLTLPKAEAAKPKLISVN</sequence>
<evidence type="ECO:0000313" key="5">
    <source>
        <dbReference type="Proteomes" id="UP000192418"/>
    </source>
</evidence>
<organism evidence="4 5">
    <name type="scientific">Desulfocicer vacuolatum DSM 3385</name>
    <dbReference type="NCBI Taxonomy" id="1121400"/>
    <lineage>
        <taxon>Bacteria</taxon>
        <taxon>Pseudomonadati</taxon>
        <taxon>Thermodesulfobacteriota</taxon>
        <taxon>Desulfobacteria</taxon>
        <taxon>Desulfobacterales</taxon>
        <taxon>Desulfobacteraceae</taxon>
        <taxon>Desulfocicer</taxon>
    </lineage>
</organism>
<dbReference type="AlphaFoldDB" id="A0A1W2EMQ1"/>
<evidence type="ECO:0000256" key="1">
    <source>
        <dbReference type="PROSITE-ProRule" id="PRU00285"/>
    </source>
</evidence>
<protein>
    <submittedName>
        <fullName evidence="4">HSP20 family protein</fullName>
    </submittedName>
</protein>
<accession>A0A1W2EMQ1</accession>
<dbReference type="CDD" id="cd06464">
    <property type="entry name" value="ACD_sHsps-like"/>
    <property type="match status" value="1"/>
</dbReference>
<dbReference type="PANTHER" id="PTHR11527">
    <property type="entry name" value="HEAT-SHOCK PROTEIN 20 FAMILY MEMBER"/>
    <property type="match status" value="1"/>
</dbReference>
<dbReference type="OrthoDB" id="189458at2"/>
<keyword evidence="5" id="KW-1185">Reference proteome</keyword>
<dbReference type="Pfam" id="PF00011">
    <property type="entry name" value="HSP20"/>
    <property type="match status" value="1"/>
</dbReference>
<evidence type="ECO:0000313" key="4">
    <source>
        <dbReference type="EMBL" id="SMD10980.1"/>
    </source>
</evidence>
<name>A0A1W2EMQ1_9BACT</name>
<dbReference type="SUPFAM" id="SSF49764">
    <property type="entry name" value="HSP20-like chaperones"/>
    <property type="match status" value="1"/>
</dbReference>
<dbReference type="Proteomes" id="UP000192418">
    <property type="component" value="Unassembled WGS sequence"/>
</dbReference>
<dbReference type="RefSeq" id="WP_084071672.1">
    <property type="nucleotide sequence ID" value="NZ_FWXY01000036.1"/>
</dbReference>
<dbReference type="InterPro" id="IPR008978">
    <property type="entry name" value="HSP20-like_chaperone"/>
</dbReference>
<dbReference type="PROSITE" id="PS01031">
    <property type="entry name" value="SHSP"/>
    <property type="match status" value="1"/>
</dbReference>
<evidence type="ECO:0000259" key="3">
    <source>
        <dbReference type="PROSITE" id="PS01031"/>
    </source>
</evidence>
<dbReference type="Gene3D" id="2.60.40.790">
    <property type="match status" value="1"/>
</dbReference>
<dbReference type="InterPro" id="IPR002068">
    <property type="entry name" value="A-crystallin/Hsp20_dom"/>
</dbReference>
<evidence type="ECO:0000256" key="2">
    <source>
        <dbReference type="RuleBase" id="RU003616"/>
    </source>
</evidence>
<dbReference type="InterPro" id="IPR031107">
    <property type="entry name" value="Small_HSP"/>
</dbReference>